<dbReference type="InterPro" id="IPR001326">
    <property type="entry name" value="Transl_elong_EF1B_B/D_CS"/>
</dbReference>
<dbReference type="GO" id="GO:0005853">
    <property type="term" value="C:eukaryotic translation elongation factor 1 complex"/>
    <property type="evidence" value="ECO:0007669"/>
    <property type="project" value="InterPro"/>
</dbReference>
<keyword evidence="8" id="KW-1185">Reference proteome</keyword>
<sequence length="256" mass="28619">MRVEALEKVWVDKARYDNAEKLYYEKLSDVAKPNSCSLVTEIAKAREHLQNTLEKIDGIKVEPCANTEVLSRLAALEATTKEYQGIFQAILSRVSQLENQLSSNKVNSSAPVSNADANAKVSAKADDDDDDVDLFGSDSDEEDEEHARIREERLTKYAEKKATKTAIIAKSSILLDVKPWDDEIDLKVMEAEIRKITLDGLLWGASKFVPVAFGIQKVVISCVVEDEKVSIDWLTEEIEKIEELVQSVDIAAFNKI</sequence>
<dbReference type="GO" id="GO:0005829">
    <property type="term" value="C:cytosol"/>
    <property type="evidence" value="ECO:0007669"/>
    <property type="project" value="TreeGrafter"/>
</dbReference>
<name>A0A6P8W9F5_DROAB</name>
<dbReference type="Gene3D" id="3.30.70.60">
    <property type="match status" value="1"/>
</dbReference>
<dbReference type="CTD" id="34363"/>
<protein>
    <submittedName>
        <fullName evidence="9">Probable elongation factor 1-delta isoform X1</fullName>
    </submittedName>
</protein>
<reference evidence="9" key="1">
    <citation type="submission" date="2025-08" db="UniProtKB">
        <authorList>
            <consortium name="RefSeq"/>
        </authorList>
    </citation>
    <scope>IDENTIFICATION</scope>
    <source>
        <strain evidence="9">15112-1751.03</strain>
        <tissue evidence="9">Whole Adult</tissue>
    </source>
</reference>
<dbReference type="InterPro" id="IPR014717">
    <property type="entry name" value="Transl_elong_EF1B/ribsomal_bS6"/>
</dbReference>
<dbReference type="SMART" id="SM01182">
    <property type="entry name" value="EF-1_beta_acid"/>
    <property type="match status" value="1"/>
</dbReference>
<dbReference type="PROSITE" id="PS00824">
    <property type="entry name" value="EF1BD_1"/>
    <property type="match status" value="1"/>
</dbReference>
<dbReference type="PANTHER" id="PTHR11595:SF26">
    <property type="entry name" value="ELONGATION FACTOR 1-DELTA"/>
    <property type="match status" value="1"/>
</dbReference>
<dbReference type="FunFam" id="3.30.70.60:FF:000001">
    <property type="entry name" value="Elongation factor 1-beta 1 like"/>
    <property type="match status" value="1"/>
</dbReference>
<feature type="compositionally biased region" description="Low complexity" evidence="5">
    <location>
        <begin position="113"/>
        <end position="122"/>
    </location>
</feature>
<dbReference type="AlphaFoldDB" id="A0A6P8W9F5"/>
<organism evidence="8 9">
    <name type="scientific">Drosophila albomicans</name>
    <name type="common">Fruit fly</name>
    <dbReference type="NCBI Taxonomy" id="7291"/>
    <lineage>
        <taxon>Eukaryota</taxon>
        <taxon>Metazoa</taxon>
        <taxon>Ecdysozoa</taxon>
        <taxon>Arthropoda</taxon>
        <taxon>Hexapoda</taxon>
        <taxon>Insecta</taxon>
        <taxon>Pterygota</taxon>
        <taxon>Neoptera</taxon>
        <taxon>Endopterygota</taxon>
        <taxon>Diptera</taxon>
        <taxon>Brachycera</taxon>
        <taxon>Muscomorpha</taxon>
        <taxon>Ephydroidea</taxon>
        <taxon>Drosophilidae</taxon>
        <taxon>Drosophila</taxon>
    </lineage>
</organism>
<accession>A0A6P8W9F5</accession>
<comment type="similarity">
    <text evidence="1 4">Belongs to the EF-1-beta/EF-1-delta family.</text>
</comment>
<keyword evidence="3 4" id="KW-0648">Protein biosynthesis</keyword>
<dbReference type="OrthoDB" id="331763at2759"/>
<keyword evidence="2 4" id="KW-0251">Elongation factor</keyword>
<evidence type="ECO:0000259" key="6">
    <source>
        <dbReference type="SMART" id="SM00888"/>
    </source>
</evidence>
<evidence type="ECO:0000256" key="5">
    <source>
        <dbReference type="SAM" id="MobiDB-lite"/>
    </source>
</evidence>
<feature type="compositionally biased region" description="Acidic residues" evidence="5">
    <location>
        <begin position="126"/>
        <end position="144"/>
    </location>
</feature>
<dbReference type="CDD" id="cd00292">
    <property type="entry name" value="EF1B"/>
    <property type="match status" value="1"/>
</dbReference>
<dbReference type="GO" id="GO:0005085">
    <property type="term" value="F:guanyl-nucleotide exchange factor activity"/>
    <property type="evidence" value="ECO:0007669"/>
    <property type="project" value="TreeGrafter"/>
</dbReference>
<feature type="region of interest" description="Disordered" evidence="5">
    <location>
        <begin position="103"/>
        <end position="147"/>
    </location>
</feature>
<dbReference type="GO" id="GO:0003746">
    <property type="term" value="F:translation elongation factor activity"/>
    <property type="evidence" value="ECO:0007669"/>
    <property type="project" value="UniProtKB-KW"/>
</dbReference>
<dbReference type="PROSITE" id="PS00825">
    <property type="entry name" value="EF1BD_2"/>
    <property type="match status" value="1"/>
</dbReference>
<dbReference type="Pfam" id="PF00736">
    <property type="entry name" value="EF1_GNE"/>
    <property type="match status" value="1"/>
</dbReference>
<evidence type="ECO:0000256" key="2">
    <source>
        <dbReference type="ARBA" id="ARBA00022768"/>
    </source>
</evidence>
<dbReference type="InterPro" id="IPR049720">
    <property type="entry name" value="EF1B_bsu/dsu"/>
</dbReference>
<gene>
    <name evidence="9" type="primary">LOC117565247</name>
</gene>
<dbReference type="InterPro" id="IPR018940">
    <property type="entry name" value="EF-1_beta_acid_region_euk"/>
</dbReference>
<feature type="compositionally biased region" description="Polar residues" evidence="5">
    <location>
        <begin position="103"/>
        <end position="112"/>
    </location>
</feature>
<evidence type="ECO:0000313" key="8">
    <source>
        <dbReference type="Proteomes" id="UP000515160"/>
    </source>
</evidence>
<dbReference type="PANTHER" id="PTHR11595">
    <property type="entry name" value="EF-HAND AND COILED-COIL DOMAIN-CONTAINING FAMILY MEMBER"/>
    <property type="match status" value="1"/>
</dbReference>
<dbReference type="Pfam" id="PF10587">
    <property type="entry name" value="EF-1_beta_acid"/>
    <property type="match status" value="1"/>
</dbReference>
<dbReference type="InterPro" id="IPR036219">
    <property type="entry name" value="eEF-1beta-like_sf"/>
</dbReference>
<dbReference type="GeneID" id="117565247"/>
<feature type="domain" description="Translation elongation factor EF1B beta/delta subunit guanine nucleotide exchange" evidence="6">
    <location>
        <begin position="170"/>
        <end position="256"/>
    </location>
</feature>
<dbReference type="Proteomes" id="UP000515160">
    <property type="component" value="Chromosome 2L"/>
</dbReference>
<dbReference type="RefSeq" id="XP_034100149.1">
    <property type="nucleotide sequence ID" value="XM_034244258.2"/>
</dbReference>
<dbReference type="InterPro" id="IPR014038">
    <property type="entry name" value="EF1B_bsu/dsu_GNE"/>
</dbReference>
<evidence type="ECO:0000256" key="3">
    <source>
        <dbReference type="ARBA" id="ARBA00022917"/>
    </source>
</evidence>
<dbReference type="SUPFAM" id="SSF54984">
    <property type="entry name" value="eEF-1beta-like"/>
    <property type="match status" value="1"/>
</dbReference>
<proteinExistence type="inferred from homology"/>
<evidence type="ECO:0000256" key="4">
    <source>
        <dbReference type="RuleBase" id="RU003791"/>
    </source>
</evidence>
<evidence type="ECO:0000259" key="7">
    <source>
        <dbReference type="SMART" id="SM01182"/>
    </source>
</evidence>
<feature type="domain" description="Elongation factor 1 beta central acidic region eukaryote" evidence="7">
    <location>
        <begin position="134"/>
        <end position="161"/>
    </location>
</feature>
<evidence type="ECO:0000256" key="1">
    <source>
        <dbReference type="ARBA" id="ARBA00007411"/>
    </source>
</evidence>
<evidence type="ECO:0000313" key="9">
    <source>
        <dbReference type="RefSeq" id="XP_034100149.1"/>
    </source>
</evidence>
<dbReference type="SMART" id="SM00888">
    <property type="entry name" value="EF1_GNE"/>
    <property type="match status" value="1"/>
</dbReference>